<protein>
    <submittedName>
        <fullName evidence="2">Uncharacterized protein</fullName>
    </submittedName>
</protein>
<name>A0ABQ9V7H0_SAGOE</name>
<keyword evidence="3" id="KW-1185">Reference proteome</keyword>
<proteinExistence type="predicted"/>
<organism evidence="2 3">
    <name type="scientific">Saguinus oedipus</name>
    <name type="common">Cotton-top tamarin</name>
    <name type="synonym">Oedipomidas oedipus</name>
    <dbReference type="NCBI Taxonomy" id="9490"/>
    <lineage>
        <taxon>Eukaryota</taxon>
        <taxon>Metazoa</taxon>
        <taxon>Chordata</taxon>
        <taxon>Craniata</taxon>
        <taxon>Vertebrata</taxon>
        <taxon>Euteleostomi</taxon>
        <taxon>Mammalia</taxon>
        <taxon>Eutheria</taxon>
        <taxon>Euarchontoglires</taxon>
        <taxon>Primates</taxon>
        <taxon>Haplorrhini</taxon>
        <taxon>Platyrrhini</taxon>
        <taxon>Cebidae</taxon>
        <taxon>Callitrichinae</taxon>
        <taxon>Saguinus</taxon>
    </lineage>
</organism>
<feature type="compositionally biased region" description="Low complexity" evidence="1">
    <location>
        <begin position="48"/>
        <end position="61"/>
    </location>
</feature>
<reference evidence="2 3" key="1">
    <citation type="submission" date="2023-05" db="EMBL/GenBank/DDBJ databases">
        <title>B98-5 Cell Line De Novo Hybrid Assembly: An Optical Mapping Approach.</title>
        <authorList>
            <person name="Kananen K."/>
            <person name="Auerbach J.A."/>
            <person name="Kautto E."/>
            <person name="Blachly J.S."/>
        </authorList>
    </citation>
    <scope>NUCLEOTIDE SEQUENCE [LARGE SCALE GENOMIC DNA]</scope>
    <source>
        <strain evidence="2">B95-8</strain>
        <tissue evidence="2">Cell line</tissue>
    </source>
</reference>
<sequence>AAAADLGVPGRRGHPGAAAAPSRHNNRAQRSPGAGASRTRARRRERGAGSAIGRRALGGPC</sequence>
<feature type="non-terminal residue" evidence="2">
    <location>
        <position position="61"/>
    </location>
</feature>
<dbReference type="Proteomes" id="UP001266305">
    <property type="component" value="Unassembled WGS sequence"/>
</dbReference>
<accession>A0ABQ9V7H0</accession>
<feature type="non-terminal residue" evidence="2">
    <location>
        <position position="1"/>
    </location>
</feature>
<gene>
    <name evidence="2" type="ORF">P7K49_014827</name>
</gene>
<feature type="region of interest" description="Disordered" evidence="1">
    <location>
        <begin position="1"/>
        <end position="61"/>
    </location>
</feature>
<evidence type="ECO:0000256" key="1">
    <source>
        <dbReference type="SAM" id="MobiDB-lite"/>
    </source>
</evidence>
<evidence type="ECO:0000313" key="2">
    <source>
        <dbReference type="EMBL" id="KAK2105313.1"/>
    </source>
</evidence>
<evidence type="ECO:0000313" key="3">
    <source>
        <dbReference type="Proteomes" id="UP001266305"/>
    </source>
</evidence>
<dbReference type="EMBL" id="JASSZA010000007">
    <property type="protein sequence ID" value="KAK2105313.1"/>
    <property type="molecule type" value="Genomic_DNA"/>
</dbReference>
<comment type="caution">
    <text evidence="2">The sequence shown here is derived from an EMBL/GenBank/DDBJ whole genome shotgun (WGS) entry which is preliminary data.</text>
</comment>